<protein>
    <recommendedName>
        <fullName evidence="1">Heterokaryon incompatibility domain-containing protein</fullName>
    </recommendedName>
</protein>
<evidence type="ECO:0000259" key="1">
    <source>
        <dbReference type="Pfam" id="PF06985"/>
    </source>
</evidence>
<dbReference type="AlphaFoldDB" id="A0AAE8T0E0"/>
<dbReference type="Pfam" id="PF06985">
    <property type="entry name" value="HET"/>
    <property type="match status" value="1"/>
</dbReference>
<keyword evidence="3" id="KW-1185">Reference proteome</keyword>
<evidence type="ECO:0000313" key="3">
    <source>
        <dbReference type="Proteomes" id="UP001187682"/>
    </source>
</evidence>
<dbReference type="Proteomes" id="UP001187682">
    <property type="component" value="Unassembled WGS sequence"/>
</dbReference>
<reference evidence="2" key="1">
    <citation type="submission" date="2018-03" db="EMBL/GenBank/DDBJ databases">
        <authorList>
            <person name="Guldener U."/>
        </authorList>
    </citation>
    <scope>NUCLEOTIDE SEQUENCE</scope>
</reference>
<name>A0AAE8T0E0_9PEZI</name>
<organism evidence="2 3">
    <name type="scientific">Cephalotrichum gorgonifer</name>
    <dbReference type="NCBI Taxonomy" id="2041049"/>
    <lineage>
        <taxon>Eukaryota</taxon>
        <taxon>Fungi</taxon>
        <taxon>Dikarya</taxon>
        <taxon>Ascomycota</taxon>
        <taxon>Pezizomycotina</taxon>
        <taxon>Sordariomycetes</taxon>
        <taxon>Hypocreomycetidae</taxon>
        <taxon>Microascales</taxon>
        <taxon>Microascaceae</taxon>
        <taxon>Cephalotrichum</taxon>
    </lineage>
</organism>
<sequence length="687" mass="77385">MFDYSPVSRENREFRLVRFAHPISPDGPIMLELRHASIRDDDSHFSALSYLWGDDTNMTEIHVNDRPFSLRHNLHAALETLRRNSVGSWLWIDSICINQADLEEKSWHINDMRNIYSRADVVYMWLGPGSVESDKAMDFVSRVGPRATASGALDLVPDPELGKQVCDYLKAQPPAERVDDENEDAQGSALERFIYSLLQEEGLRNRMTGPEGGFLDGATPQDDLLAGIADLLQRDYWNRIWIIQEVALAKEALVMCGERAVSLTLFDAVFTTIWFCFKCGVRQTHADYEHFVWGLPSTLYDIKAMMIRHKRRRGEKIRLADILVESQASPDRPFYSATDPRDIVFGLLGVLDNVDELGLRADYGMTIAEVFSVATRALLRESDENDTDTHDDGFHLDQCIPRQDNVDNLPTWVPDWREAGRYGVPIFPIYYLRISNATPGIPSPSPSLPVATASPKGENPTVLRRLGCYVDVVTDVMQRPESIQSTEQGVSQVDNAQAWLSSVFDFTGLGPETGPGEDYIWRTVRMNYLEGITHTSGRWTEPVDEDLACLMRKIMRLEPVDINSLTSNQREFITDGLLGLGNSRRLKTLGDKLAYIQRAWPGFVRANSKGRTAFKTSKGMFGLGHIGIRAGDIVTLIWGVKSPIILRPRDCEGSGGSFELMGDAYVDGIMRGEFLETEPAQREFDIY</sequence>
<comment type="caution">
    <text evidence="2">The sequence shown here is derived from an EMBL/GenBank/DDBJ whole genome shotgun (WGS) entry which is preliminary data.</text>
</comment>
<dbReference type="Pfam" id="PF26639">
    <property type="entry name" value="Het-6_barrel"/>
    <property type="match status" value="1"/>
</dbReference>
<evidence type="ECO:0000313" key="2">
    <source>
        <dbReference type="EMBL" id="SPO07052.1"/>
    </source>
</evidence>
<gene>
    <name evidence="2" type="ORF">DNG_09746</name>
</gene>
<dbReference type="PANTHER" id="PTHR24148">
    <property type="entry name" value="ANKYRIN REPEAT DOMAIN-CONTAINING PROTEIN 39 HOMOLOG-RELATED"/>
    <property type="match status" value="1"/>
</dbReference>
<proteinExistence type="predicted"/>
<accession>A0AAE8T0E0</accession>
<dbReference type="EMBL" id="ONZQ02000018">
    <property type="protein sequence ID" value="SPO07052.1"/>
    <property type="molecule type" value="Genomic_DNA"/>
</dbReference>
<dbReference type="PANTHER" id="PTHR24148:SF79">
    <property type="entry name" value="HETEROKARYON INCOMPATIBILITY DOMAIN-CONTAINING PROTEIN"/>
    <property type="match status" value="1"/>
</dbReference>
<dbReference type="InterPro" id="IPR052895">
    <property type="entry name" value="HetReg/Transcr_Mod"/>
</dbReference>
<dbReference type="InterPro" id="IPR010730">
    <property type="entry name" value="HET"/>
</dbReference>
<feature type="domain" description="Heterokaryon incompatibility" evidence="1">
    <location>
        <begin position="45"/>
        <end position="245"/>
    </location>
</feature>